<dbReference type="Proteomes" id="UP000442619">
    <property type="component" value="Unassembled WGS sequence"/>
</dbReference>
<dbReference type="AlphaFoldDB" id="A0A844FQ62"/>
<organism evidence="1 2">
    <name type="scientific">Sharpea porci</name>
    <dbReference type="NCBI Taxonomy" id="2652286"/>
    <lineage>
        <taxon>Bacteria</taxon>
        <taxon>Bacillati</taxon>
        <taxon>Bacillota</taxon>
        <taxon>Erysipelotrichia</taxon>
        <taxon>Erysipelotrichales</taxon>
        <taxon>Coprobacillaceae</taxon>
        <taxon>Sharpea</taxon>
    </lineage>
</organism>
<dbReference type="Gene3D" id="3.40.50.360">
    <property type="match status" value="1"/>
</dbReference>
<comment type="caution">
    <text evidence="1">The sequence shown here is derived from an EMBL/GenBank/DDBJ whole genome shotgun (WGS) entry which is preliminary data.</text>
</comment>
<accession>A0A844FQ62</accession>
<protein>
    <submittedName>
        <fullName evidence="1">Flavodoxin family protein</fullName>
    </submittedName>
</protein>
<dbReference type="InterPro" id="IPR029039">
    <property type="entry name" value="Flavoprotein-like_sf"/>
</dbReference>
<proteinExistence type="predicted"/>
<keyword evidence="2" id="KW-1185">Reference proteome</keyword>
<dbReference type="RefSeq" id="WP_154513974.1">
    <property type="nucleotide sequence ID" value="NZ_JAQXUV010000022.1"/>
</dbReference>
<name>A0A844FQ62_9FIRM</name>
<dbReference type="EMBL" id="VUNM01000001">
    <property type="protein sequence ID" value="MST88027.1"/>
    <property type="molecule type" value="Genomic_DNA"/>
</dbReference>
<evidence type="ECO:0000313" key="1">
    <source>
        <dbReference type="EMBL" id="MST88027.1"/>
    </source>
</evidence>
<evidence type="ECO:0000313" key="2">
    <source>
        <dbReference type="Proteomes" id="UP000442619"/>
    </source>
</evidence>
<reference evidence="1 2" key="1">
    <citation type="submission" date="2019-08" db="EMBL/GenBank/DDBJ databases">
        <title>In-depth cultivation of the pig gut microbiome towards novel bacterial diversity and tailored functional studies.</title>
        <authorList>
            <person name="Wylensek D."/>
            <person name="Hitch T.C.A."/>
            <person name="Clavel T."/>
        </authorList>
    </citation>
    <scope>NUCLEOTIDE SEQUENCE [LARGE SCALE GENOMIC DNA]</scope>
    <source>
        <strain evidence="1 2">CA-Schmier-601-WT-3</strain>
    </source>
</reference>
<sequence length="169" mass="19420">MKSLVITDRHLSLDQFKHSVLVDLNNIDCMTCTGGLYCLKHESKCRLNDDMSCLYNWMCDAKLTIVISHIVYGTFDEPILRLAERDIANFEPYFSVVEEKSMRLSLSNIKRKLIVVGYGDMTEEDEENLRNYMSATAIFGYEPNNIHLYLCQEEEIEETLKAFGGVDLG</sequence>
<gene>
    <name evidence="1" type="ORF">FYJ79_00165</name>
</gene>